<evidence type="ECO:0000313" key="2">
    <source>
        <dbReference type="EMBL" id="GIY34410.1"/>
    </source>
</evidence>
<evidence type="ECO:0000313" key="3">
    <source>
        <dbReference type="Proteomes" id="UP001054837"/>
    </source>
</evidence>
<dbReference type="Proteomes" id="UP001054837">
    <property type="component" value="Unassembled WGS sequence"/>
</dbReference>
<organism evidence="2 3">
    <name type="scientific">Caerostris darwini</name>
    <dbReference type="NCBI Taxonomy" id="1538125"/>
    <lineage>
        <taxon>Eukaryota</taxon>
        <taxon>Metazoa</taxon>
        <taxon>Ecdysozoa</taxon>
        <taxon>Arthropoda</taxon>
        <taxon>Chelicerata</taxon>
        <taxon>Arachnida</taxon>
        <taxon>Araneae</taxon>
        <taxon>Araneomorphae</taxon>
        <taxon>Entelegynae</taxon>
        <taxon>Araneoidea</taxon>
        <taxon>Araneidae</taxon>
        <taxon>Caerostris</taxon>
    </lineage>
</organism>
<dbReference type="AlphaFoldDB" id="A0AAV4SJZ5"/>
<accession>A0AAV4SJZ5</accession>
<proteinExistence type="predicted"/>
<feature type="region of interest" description="Disordered" evidence="1">
    <location>
        <begin position="1"/>
        <end position="29"/>
    </location>
</feature>
<evidence type="ECO:0000256" key="1">
    <source>
        <dbReference type="SAM" id="MobiDB-lite"/>
    </source>
</evidence>
<sequence>MAQLVGLDEGRTAESSSINKCHTHTESQALHRPKLNHTAVGREHYHFRGTCCSMKPNLIATINSRLKNEEPREHFSKTCGPRIISPSAVSTRVTNTRRVGNDMMIERRDDGSRNYRKTLG</sequence>
<protein>
    <submittedName>
        <fullName evidence="2">Uncharacterized protein</fullName>
    </submittedName>
</protein>
<name>A0AAV4SJZ5_9ARAC</name>
<reference evidence="2 3" key="1">
    <citation type="submission" date="2021-06" db="EMBL/GenBank/DDBJ databases">
        <title>Caerostris darwini draft genome.</title>
        <authorList>
            <person name="Kono N."/>
            <person name="Arakawa K."/>
        </authorList>
    </citation>
    <scope>NUCLEOTIDE SEQUENCE [LARGE SCALE GENOMIC DNA]</scope>
</reference>
<gene>
    <name evidence="2" type="ORF">CDAR_35591</name>
</gene>
<dbReference type="EMBL" id="BPLQ01008057">
    <property type="protein sequence ID" value="GIY34410.1"/>
    <property type="molecule type" value="Genomic_DNA"/>
</dbReference>
<keyword evidence="3" id="KW-1185">Reference proteome</keyword>
<comment type="caution">
    <text evidence="2">The sequence shown here is derived from an EMBL/GenBank/DDBJ whole genome shotgun (WGS) entry which is preliminary data.</text>
</comment>